<evidence type="ECO:0000256" key="7">
    <source>
        <dbReference type="ARBA" id="ARBA00023239"/>
    </source>
</evidence>
<gene>
    <name evidence="14" type="ORF">NQ314_018826</name>
</gene>
<dbReference type="Proteomes" id="UP001162156">
    <property type="component" value="Unassembled WGS sequence"/>
</dbReference>
<dbReference type="Gene3D" id="1.10.340.30">
    <property type="entry name" value="Hypothetical protein, domain 2"/>
    <property type="match status" value="1"/>
</dbReference>
<keyword evidence="8" id="KW-0539">Nucleus</keyword>
<dbReference type="Gene3D" id="1.10.1670.10">
    <property type="entry name" value="Helix-hairpin-Helix base-excision DNA repair enzymes (C-terminal)"/>
    <property type="match status" value="1"/>
</dbReference>
<comment type="subcellular location">
    <subcellularLocation>
        <location evidence="1">Nucleus</location>
    </subcellularLocation>
</comment>
<dbReference type="GO" id="GO:0006289">
    <property type="term" value="P:nucleotide-excision repair"/>
    <property type="evidence" value="ECO:0007669"/>
    <property type="project" value="InterPro"/>
</dbReference>
<comment type="caution">
    <text evidence="14">The sequence shown here is derived from an EMBL/GenBank/DDBJ whole genome shotgun (WGS) entry which is preliminary data.</text>
</comment>
<evidence type="ECO:0000259" key="13">
    <source>
        <dbReference type="SMART" id="SM00478"/>
    </source>
</evidence>
<dbReference type="EMBL" id="JANEYF010005321">
    <property type="protein sequence ID" value="KAJ8928614.1"/>
    <property type="molecule type" value="Genomic_DNA"/>
</dbReference>
<dbReference type="PANTHER" id="PTHR10242">
    <property type="entry name" value="8-OXOGUANINE DNA GLYCOSYLASE"/>
    <property type="match status" value="1"/>
</dbReference>
<sequence length="336" mass="39290">MSTNWYKLLCNSSELQLLGTLNGGQSFRWKKCLLDDKEHWIGVFSNRVWILQQEGDRILYKVHEPNLKQTDKEEDFYNGLLQDYFQLDLNLEEYYAEWSKKDIYFKEASKQFYGIRILKQDVVENIFSFICSSNNNIARYVVCFRISSMVEKLARFYGNEICEINGDKYYTFPNVETLAERSVEERLKLNGFGYRAKYISKSAKLIMDGGGKEWLDKLKQMTYEDAKKTLMCLTGIGAKVADCICLMSLGHLQAIPVDTHIYQIAKRLYMPKLPNNKTVTEKVYNEIGVYFRELYGPLAGWAHTVLFCADLKKFQGNNIDMEDSKKNFNKKIKFKK</sequence>
<comment type="similarity">
    <text evidence="2">Belongs to the type-1 OGG1 family.</text>
</comment>
<dbReference type="Gene3D" id="3.30.310.40">
    <property type="match status" value="1"/>
</dbReference>
<dbReference type="Pfam" id="PF00730">
    <property type="entry name" value="HhH-GPD"/>
    <property type="match status" value="1"/>
</dbReference>
<evidence type="ECO:0000256" key="6">
    <source>
        <dbReference type="ARBA" id="ARBA00023204"/>
    </source>
</evidence>
<dbReference type="EC" id="4.2.99.18" evidence="3"/>
<keyword evidence="5" id="KW-0378">Hydrolase</keyword>
<dbReference type="SMART" id="SM00478">
    <property type="entry name" value="ENDO3c"/>
    <property type="match status" value="1"/>
</dbReference>
<evidence type="ECO:0000256" key="9">
    <source>
        <dbReference type="ARBA" id="ARBA00023268"/>
    </source>
</evidence>
<keyword evidence="7" id="KW-0456">Lyase</keyword>
<evidence type="ECO:0000256" key="8">
    <source>
        <dbReference type="ARBA" id="ARBA00023242"/>
    </source>
</evidence>
<dbReference type="InterPro" id="IPR003265">
    <property type="entry name" value="HhH-GPD_domain"/>
</dbReference>
<evidence type="ECO:0000256" key="3">
    <source>
        <dbReference type="ARBA" id="ARBA00012720"/>
    </source>
</evidence>
<keyword evidence="15" id="KW-1185">Reference proteome</keyword>
<evidence type="ECO:0000313" key="14">
    <source>
        <dbReference type="EMBL" id="KAJ8928614.1"/>
    </source>
</evidence>
<organism evidence="14 15">
    <name type="scientific">Rhamnusium bicolor</name>
    <dbReference type="NCBI Taxonomy" id="1586634"/>
    <lineage>
        <taxon>Eukaryota</taxon>
        <taxon>Metazoa</taxon>
        <taxon>Ecdysozoa</taxon>
        <taxon>Arthropoda</taxon>
        <taxon>Hexapoda</taxon>
        <taxon>Insecta</taxon>
        <taxon>Pterygota</taxon>
        <taxon>Neoptera</taxon>
        <taxon>Endopterygota</taxon>
        <taxon>Coleoptera</taxon>
        <taxon>Polyphaga</taxon>
        <taxon>Cucujiformia</taxon>
        <taxon>Chrysomeloidea</taxon>
        <taxon>Cerambycidae</taxon>
        <taxon>Lepturinae</taxon>
        <taxon>Rhagiini</taxon>
        <taxon>Rhamnusium</taxon>
    </lineage>
</organism>
<dbReference type="CDD" id="cd00056">
    <property type="entry name" value="ENDO3c"/>
    <property type="match status" value="1"/>
</dbReference>
<evidence type="ECO:0000256" key="11">
    <source>
        <dbReference type="ARBA" id="ARBA00044632"/>
    </source>
</evidence>
<comment type="catalytic activity">
    <reaction evidence="11">
        <text>2'-deoxyribonucleotide-(2'-deoxyribose 5'-phosphate)-2'-deoxyribonucleotide-DNA = a 3'-end 2'-deoxyribonucleotide-(2,3-dehydro-2,3-deoxyribose 5'-phosphate)-DNA + a 5'-end 5'-phospho-2'-deoxyribonucleoside-DNA + H(+)</text>
        <dbReference type="Rhea" id="RHEA:66592"/>
        <dbReference type="Rhea" id="RHEA-COMP:13180"/>
        <dbReference type="Rhea" id="RHEA-COMP:16897"/>
        <dbReference type="Rhea" id="RHEA-COMP:17067"/>
        <dbReference type="ChEBI" id="CHEBI:15378"/>
        <dbReference type="ChEBI" id="CHEBI:136412"/>
        <dbReference type="ChEBI" id="CHEBI:157695"/>
        <dbReference type="ChEBI" id="CHEBI:167181"/>
        <dbReference type="EC" id="4.2.99.18"/>
    </reaction>
</comment>
<feature type="domain" description="HhH-GPD" evidence="13">
    <location>
        <begin position="131"/>
        <end position="304"/>
    </location>
</feature>
<keyword evidence="4" id="KW-0227">DNA damage</keyword>
<dbReference type="AlphaFoldDB" id="A0AAV8WPF0"/>
<dbReference type="GO" id="GO:0003684">
    <property type="term" value="F:damaged DNA binding"/>
    <property type="evidence" value="ECO:0007669"/>
    <property type="project" value="InterPro"/>
</dbReference>
<evidence type="ECO:0000256" key="4">
    <source>
        <dbReference type="ARBA" id="ARBA00022763"/>
    </source>
</evidence>
<dbReference type="FunFam" id="1.10.1670.10:FF:000005">
    <property type="entry name" value="N-glycosylase/DNA lyase OGG1"/>
    <property type="match status" value="1"/>
</dbReference>
<evidence type="ECO:0000256" key="1">
    <source>
        <dbReference type="ARBA" id="ARBA00004123"/>
    </source>
</evidence>
<dbReference type="GO" id="GO:0006285">
    <property type="term" value="P:base-excision repair, AP site formation"/>
    <property type="evidence" value="ECO:0007669"/>
    <property type="project" value="TreeGrafter"/>
</dbReference>
<dbReference type="InterPro" id="IPR011257">
    <property type="entry name" value="DNA_glycosylase"/>
</dbReference>
<dbReference type="InterPro" id="IPR052054">
    <property type="entry name" value="Oxidative_DNA_repair_enzyme"/>
</dbReference>
<proteinExistence type="inferred from homology"/>
<dbReference type="GO" id="GO:0005634">
    <property type="term" value="C:nucleus"/>
    <property type="evidence" value="ECO:0007669"/>
    <property type="project" value="UniProtKB-SubCell"/>
</dbReference>
<accession>A0AAV8WPF0</accession>
<evidence type="ECO:0000256" key="12">
    <source>
        <dbReference type="ARBA" id="ARBA00073127"/>
    </source>
</evidence>
<keyword evidence="6" id="KW-0234">DNA repair</keyword>
<keyword evidence="10" id="KW-0326">Glycosidase</keyword>
<dbReference type="SUPFAM" id="SSF55945">
    <property type="entry name" value="TATA-box binding protein-like"/>
    <property type="match status" value="1"/>
</dbReference>
<name>A0AAV8WPF0_9CUCU</name>
<evidence type="ECO:0000256" key="2">
    <source>
        <dbReference type="ARBA" id="ARBA00010679"/>
    </source>
</evidence>
<dbReference type="InterPro" id="IPR012904">
    <property type="entry name" value="OGG_N"/>
</dbReference>
<evidence type="ECO:0000256" key="10">
    <source>
        <dbReference type="ARBA" id="ARBA00023295"/>
    </source>
</evidence>
<keyword evidence="9" id="KW-0511">Multifunctional enzyme</keyword>
<evidence type="ECO:0000313" key="15">
    <source>
        <dbReference type="Proteomes" id="UP001162156"/>
    </source>
</evidence>
<dbReference type="GO" id="GO:0140078">
    <property type="term" value="F:class I DNA-(apurinic or apyrimidinic site) endonuclease activity"/>
    <property type="evidence" value="ECO:0007669"/>
    <property type="project" value="UniProtKB-EC"/>
</dbReference>
<reference evidence="14" key="1">
    <citation type="journal article" date="2023" name="Insect Mol. Biol.">
        <title>Genome sequencing provides insights into the evolution of gene families encoding plant cell wall-degrading enzymes in longhorned beetles.</title>
        <authorList>
            <person name="Shin N.R."/>
            <person name="Okamura Y."/>
            <person name="Kirsch R."/>
            <person name="Pauchet Y."/>
        </authorList>
    </citation>
    <scope>NUCLEOTIDE SEQUENCE</scope>
    <source>
        <strain evidence="14">RBIC_L_NR</strain>
    </source>
</reference>
<dbReference type="Pfam" id="PF07934">
    <property type="entry name" value="OGG_N"/>
    <property type="match status" value="1"/>
</dbReference>
<dbReference type="InterPro" id="IPR023170">
    <property type="entry name" value="HhH_base_excis_C"/>
</dbReference>
<dbReference type="SUPFAM" id="SSF48150">
    <property type="entry name" value="DNA-glycosylase"/>
    <property type="match status" value="1"/>
</dbReference>
<dbReference type="GO" id="GO:0034039">
    <property type="term" value="F:8-oxo-7,8-dihydroguanine DNA N-glycosylase activity"/>
    <property type="evidence" value="ECO:0007669"/>
    <property type="project" value="TreeGrafter"/>
</dbReference>
<protein>
    <recommendedName>
        <fullName evidence="12">N-glycosylase/DNA lyase</fullName>
        <ecNumber evidence="3">4.2.99.18</ecNumber>
    </recommendedName>
</protein>
<evidence type="ECO:0000256" key="5">
    <source>
        <dbReference type="ARBA" id="ARBA00022801"/>
    </source>
</evidence>
<dbReference type="PANTHER" id="PTHR10242:SF2">
    <property type="entry name" value="N-GLYCOSYLASE_DNA LYASE"/>
    <property type="match status" value="1"/>
</dbReference>